<keyword evidence="6" id="KW-1185">Reference proteome</keyword>
<keyword evidence="2" id="KW-0378">Hydrolase</keyword>
<dbReference type="GO" id="GO:0003676">
    <property type="term" value="F:nucleic acid binding"/>
    <property type="evidence" value="ECO:0007669"/>
    <property type="project" value="InterPro"/>
</dbReference>
<dbReference type="SUPFAM" id="SSF53098">
    <property type="entry name" value="Ribonuclease H-like"/>
    <property type="match status" value="1"/>
</dbReference>
<dbReference type="GO" id="GO:0006259">
    <property type="term" value="P:DNA metabolic process"/>
    <property type="evidence" value="ECO:0007669"/>
    <property type="project" value="UniProtKB-ARBA"/>
</dbReference>
<dbReference type="PANTHER" id="PTHR30231">
    <property type="entry name" value="DNA POLYMERASE III SUBUNIT EPSILON"/>
    <property type="match status" value="1"/>
</dbReference>
<organism evidence="5 6">
    <name type="scientific">Shewanella cyperi</name>
    <dbReference type="NCBI Taxonomy" id="2814292"/>
    <lineage>
        <taxon>Bacteria</taxon>
        <taxon>Pseudomonadati</taxon>
        <taxon>Pseudomonadota</taxon>
        <taxon>Gammaproteobacteria</taxon>
        <taxon>Alteromonadales</taxon>
        <taxon>Shewanellaceae</taxon>
        <taxon>Shewanella</taxon>
    </lineage>
</organism>
<dbReference type="Proteomes" id="UP000663281">
    <property type="component" value="Chromosome"/>
</dbReference>
<evidence type="ECO:0000256" key="2">
    <source>
        <dbReference type="ARBA" id="ARBA00022801"/>
    </source>
</evidence>
<evidence type="ECO:0000256" key="3">
    <source>
        <dbReference type="ARBA" id="ARBA00022839"/>
    </source>
</evidence>
<dbReference type="AlphaFoldDB" id="A0A975AMI7"/>
<dbReference type="EMBL" id="CP071504">
    <property type="protein sequence ID" value="QSX31876.1"/>
    <property type="molecule type" value="Genomic_DNA"/>
</dbReference>
<dbReference type="CDD" id="cd06127">
    <property type="entry name" value="DEDDh"/>
    <property type="match status" value="1"/>
</dbReference>
<evidence type="ECO:0000313" key="5">
    <source>
        <dbReference type="EMBL" id="QSX31876.1"/>
    </source>
</evidence>
<evidence type="ECO:0000259" key="4">
    <source>
        <dbReference type="SMART" id="SM00479"/>
    </source>
</evidence>
<dbReference type="InterPro" id="IPR013520">
    <property type="entry name" value="Ribonucl_H"/>
</dbReference>
<evidence type="ECO:0000256" key="1">
    <source>
        <dbReference type="ARBA" id="ARBA00022722"/>
    </source>
</evidence>
<dbReference type="InterPro" id="IPR036397">
    <property type="entry name" value="RNaseH_sf"/>
</dbReference>
<protein>
    <submittedName>
        <fullName evidence="5">3'-5' exonuclease</fullName>
    </submittedName>
</protein>
<accession>A0A975AMI7</accession>
<name>A0A975AMI7_9GAMM</name>
<proteinExistence type="predicted"/>
<dbReference type="Pfam" id="PF00929">
    <property type="entry name" value="RNase_T"/>
    <property type="match status" value="1"/>
</dbReference>
<sequence length="226" mass="25193">MNELALNARMSWRARRLHSQRLRHFFDSQRQLLSRPLEQVPILALDMEMTGLDPAKDQILAMGLVPVFERQIHLEDAASVLVSIDGSVGHSATIHGITDLDLSGGLTPAVALDWLLERAEGHILLAHHAPLDLAFLQQAAQRQLGERLPLLAIDTLALERQRLLRNEDVLKEGSLRLDACRSRYGLPRYAAHNALTDALACAELFLAQSACLGKSLHCHELARLYR</sequence>
<reference evidence="5 6" key="1">
    <citation type="submission" date="2021-03" db="EMBL/GenBank/DDBJ databases">
        <title>Novel species identification of genus Shewanella.</title>
        <authorList>
            <person name="Liu G."/>
            <person name="Zhang Q."/>
        </authorList>
    </citation>
    <scope>NUCLEOTIDE SEQUENCE [LARGE SCALE GENOMIC DNA]</scope>
    <source>
        <strain evidence="5 6">FJAT-53726</strain>
    </source>
</reference>
<dbReference type="KEGG" id="scyp:JYB88_10710"/>
<dbReference type="GO" id="GO:0005829">
    <property type="term" value="C:cytosol"/>
    <property type="evidence" value="ECO:0007669"/>
    <property type="project" value="TreeGrafter"/>
</dbReference>
<keyword evidence="3 5" id="KW-0269">Exonuclease</keyword>
<dbReference type="RefSeq" id="WP_207326296.1">
    <property type="nucleotide sequence ID" value="NZ_CP071504.1"/>
</dbReference>
<dbReference type="SMART" id="SM00479">
    <property type="entry name" value="EXOIII"/>
    <property type="match status" value="1"/>
</dbReference>
<dbReference type="GO" id="GO:0008408">
    <property type="term" value="F:3'-5' exonuclease activity"/>
    <property type="evidence" value="ECO:0007669"/>
    <property type="project" value="TreeGrafter"/>
</dbReference>
<dbReference type="Gene3D" id="3.30.420.10">
    <property type="entry name" value="Ribonuclease H-like superfamily/Ribonuclease H"/>
    <property type="match status" value="1"/>
</dbReference>
<feature type="domain" description="Exonuclease" evidence="4">
    <location>
        <begin position="41"/>
        <end position="214"/>
    </location>
</feature>
<gene>
    <name evidence="5" type="ORF">JYB88_10710</name>
</gene>
<dbReference type="PANTHER" id="PTHR30231:SF4">
    <property type="entry name" value="PROTEIN NEN2"/>
    <property type="match status" value="1"/>
</dbReference>
<keyword evidence="1" id="KW-0540">Nuclease</keyword>
<evidence type="ECO:0000313" key="6">
    <source>
        <dbReference type="Proteomes" id="UP000663281"/>
    </source>
</evidence>
<dbReference type="InterPro" id="IPR012337">
    <property type="entry name" value="RNaseH-like_sf"/>
</dbReference>